<proteinExistence type="predicted"/>
<dbReference type="InterPro" id="IPR041569">
    <property type="entry name" value="AAA_lid_3"/>
</dbReference>
<evidence type="ECO:0000313" key="8">
    <source>
        <dbReference type="EMBL" id="KIR58035.1"/>
    </source>
</evidence>
<feature type="compositionally biased region" description="Low complexity" evidence="6">
    <location>
        <begin position="953"/>
        <end position="962"/>
    </location>
</feature>
<dbReference type="Gene3D" id="3.40.50.300">
    <property type="entry name" value="P-loop containing nucleotide triphosphate hydrolases"/>
    <property type="match status" value="1"/>
</dbReference>
<evidence type="ECO:0000313" key="9">
    <source>
        <dbReference type="Proteomes" id="UP000053800"/>
    </source>
</evidence>
<comment type="subcellular location">
    <subcellularLocation>
        <location evidence="1">Mitochondrion outer membrane</location>
        <topology evidence="1">Single-pass membrane protein</topology>
    </subcellularLocation>
</comment>
<feature type="domain" description="AAA+ ATPase" evidence="7">
    <location>
        <begin position="747"/>
        <end position="889"/>
    </location>
</feature>
<feature type="region of interest" description="Disordered" evidence="6">
    <location>
        <begin position="1125"/>
        <end position="1163"/>
    </location>
</feature>
<dbReference type="EMBL" id="KN848907">
    <property type="protein sequence ID" value="KIR58035.1"/>
    <property type="molecule type" value="Genomic_DNA"/>
</dbReference>
<evidence type="ECO:0000256" key="5">
    <source>
        <dbReference type="ARBA" id="ARBA00023128"/>
    </source>
</evidence>
<protein>
    <submittedName>
        <fullName evidence="8">ATPase</fullName>
    </submittedName>
</protein>
<evidence type="ECO:0000256" key="1">
    <source>
        <dbReference type="ARBA" id="ARBA00004572"/>
    </source>
</evidence>
<keyword evidence="9" id="KW-1185">Reference proteome</keyword>
<feature type="compositionally biased region" description="Gly residues" evidence="6">
    <location>
        <begin position="971"/>
        <end position="980"/>
    </location>
</feature>
<gene>
    <name evidence="8" type="ORF">I314_06000</name>
</gene>
<keyword evidence="2" id="KW-0547">Nucleotide-binding</keyword>
<sequence>MRRISPHPLRQRLSPRLSPARTLQTTTAIHFPRSPAPRRTFAAASLPVGSLPVEPAHSPPPPPPAAPATDPPGGTGRDLLSYATEVIPPSPPAAFPPDLHPALTHLSTAFLPRNQHLATDPANSPFTHVISFPPAAHGRPQTDPATEEEDSEPAPENVIALASPFEGGDIYLKDAVQQLANQVDADIVRLDLVMGVALDGIAGPLGVYGPPPLSQSLNPLYQAAPSPLSGFRKEAREAEEHEEGMGLGFTSMPVAVLGGGGLPVPHMGHMGQQEEDMMAGRANEEWIAFFSRIINADTAEAGKKRIVLLESPLAMSKTFPTWWPSLVEAVQRRRRGLITPGRKKTVPKNGSVDPSLVHPTSIVLQCAPSPLLPHTSPSMFAPTEKEDAELAAEEHVDEVDEQEEATHAAISALEDKFRSMGFNVHHHVEVVKPRSGAKLWWGNEESDPAGRREGDQSRLKAILGKGLSSVLPPFDGQSSDSGNQPRNPLQRLLMTRLGHLHPRSDQTESSGGAPLVWKAFPIVPLHRNFDAEKESRTLRRRIYSAALIARAVYQLGGELQDPLAVLKLSESTGKPLTRKTGPSSVTKGYGNTVVSWPDALHIASIAVGRAAQTGQADGDAAIVHWADIIAARQAAVEEKTMTADHLSKHIPSALKDTPSKTSTTTTTTETKQEEAVDAVVEKIRKDKKLSQHEKRLLNCIVDPSKLASTTFRDVHLPEKTIDGIRSMISLPLLFPEAFRGGVLKDHATTGALLFGPPGTGKTLLARAVAAESGARMLAIQPSDVNDMYVGEGEKLVKAVFSLARRLSPCVVFLDEVDALFGARISRGSSGSMSHNLILTEFMQEMDGLSSAIANKDKRVVVIGATNRPFDLDDAVMRRLPRRLLVDLPDVHDRKAILEILLRGEQLGEDVHLDQIAKETDGFSGSDLKHLCVSAALSAVKDTVNVPWRHLSPLSAASSSSGSEQRPRTPLSGGGGGGGLGNEVLVMAPGEGGGGGGGGGGRKKVRVKKEKASATAAYVQPFVSTAREESASASDTPDDEEQQLGTSETPERVEQEQLLSADRTRDTSPIEDTLEPVKAPMEGEEAQTMPKRVLMQKHFKIALEEIRPSASEEGSLPELRKWAEQFGEGGKRRGKKSGFGKGFGFSDEPVKDRDTGYGKVKQDD</sequence>
<dbReference type="InterPro" id="IPR003593">
    <property type="entry name" value="AAA+_ATPase"/>
</dbReference>
<dbReference type="InterPro" id="IPR003960">
    <property type="entry name" value="ATPase_AAA_CS"/>
</dbReference>
<name>A0ABR5B371_CRYGA</name>
<feature type="region of interest" description="Disordered" evidence="6">
    <location>
        <begin position="1"/>
        <end position="79"/>
    </location>
</feature>
<keyword evidence="4" id="KW-0067">ATP-binding</keyword>
<dbReference type="InterPro" id="IPR003959">
    <property type="entry name" value="ATPase_AAA_core"/>
</dbReference>
<dbReference type="Gene3D" id="1.10.8.60">
    <property type="match status" value="1"/>
</dbReference>
<dbReference type="InterPro" id="IPR027417">
    <property type="entry name" value="P-loop_NTPase"/>
</dbReference>
<reference evidence="8 9" key="1">
    <citation type="submission" date="2015-01" db="EMBL/GenBank/DDBJ databases">
        <title>The Genome Sequence of Cryptococcus gattii CA1873.</title>
        <authorList>
            <consortium name="The Broad Institute Genomics Platform"/>
            <person name="Cuomo C."/>
            <person name="Litvintseva A."/>
            <person name="Chen Y."/>
            <person name="Heitman J."/>
            <person name="Sun S."/>
            <person name="Springer D."/>
            <person name="Dromer F."/>
            <person name="Young S."/>
            <person name="Zeng Q."/>
            <person name="Gargeya S."/>
            <person name="Abouelleil A."/>
            <person name="Alvarado L."/>
            <person name="Chapman S.B."/>
            <person name="Gainer-Dewar J."/>
            <person name="Goldberg J."/>
            <person name="Griggs A."/>
            <person name="Gujja S."/>
            <person name="Hansen M."/>
            <person name="Howarth C."/>
            <person name="Imamovic A."/>
            <person name="Larimer J."/>
            <person name="Murphy C."/>
            <person name="Naylor J."/>
            <person name="Pearson M."/>
            <person name="Priest M."/>
            <person name="Roberts A."/>
            <person name="Saif S."/>
            <person name="Shea T."/>
            <person name="Sykes S."/>
            <person name="Wortman J."/>
            <person name="Nusbaum C."/>
            <person name="Birren B."/>
        </authorList>
    </citation>
    <scope>NUCLEOTIDE SEQUENCE [LARGE SCALE GENOMIC DNA]</scope>
    <source>
        <strain evidence="8 9">CA1873</strain>
    </source>
</reference>
<evidence type="ECO:0000256" key="4">
    <source>
        <dbReference type="ARBA" id="ARBA00022840"/>
    </source>
</evidence>
<keyword evidence="3" id="KW-1000">Mitochondrion outer membrane</keyword>
<dbReference type="SUPFAM" id="SSF52540">
    <property type="entry name" value="P-loop containing nucleoside triphosphate hydrolases"/>
    <property type="match status" value="1"/>
</dbReference>
<dbReference type="Proteomes" id="UP000053800">
    <property type="component" value="Unassembled WGS sequence"/>
</dbReference>
<organism evidence="8 9">
    <name type="scientific">Cryptococcus bacillisporus CA1873</name>
    <dbReference type="NCBI Taxonomy" id="1296111"/>
    <lineage>
        <taxon>Eukaryota</taxon>
        <taxon>Fungi</taxon>
        <taxon>Dikarya</taxon>
        <taxon>Basidiomycota</taxon>
        <taxon>Agaricomycotina</taxon>
        <taxon>Tremellomycetes</taxon>
        <taxon>Tremellales</taxon>
        <taxon>Cryptococcaceae</taxon>
        <taxon>Cryptococcus</taxon>
        <taxon>Cryptococcus gattii species complex</taxon>
    </lineage>
</organism>
<feature type="compositionally biased region" description="Gly residues" evidence="6">
    <location>
        <begin position="989"/>
        <end position="999"/>
    </location>
</feature>
<dbReference type="PANTHER" id="PTHR45644">
    <property type="entry name" value="AAA ATPASE, PUTATIVE (AFU_ORTHOLOGUE AFUA_2G12920)-RELATED-RELATED"/>
    <property type="match status" value="1"/>
</dbReference>
<dbReference type="SMART" id="SM00382">
    <property type="entry name" value="AAA"/>
    <property type="match status" value="1"/>
</dbReference>
<accession>A0ABR5B371</accession>
<feature type="compositionally biased region" description="Basic and acidic residues" evidence="6">
    <location>
        <begin position="1147"/>
        <end position="1163"/>
    </location>
</feature>
<dbReference type="Pfam" id="PF17862">
    <property type="entry name" value="AAA_lid_3"/>
    <property type="match status" value="1"/>
</dbReference>
<feature type="region of interest" description="Disordered" evidence="6">
    <location>
        <begin position="119"/>
        <end position="155"/>
    </location>
</feature>
<evidence type="ECO:0000256" key="2">
    <source>
        <dbReference type="ARBA" id="ARBA00022741"/>
    </source>
</evidence>
<dbReference type="Pfam" id="PF00004">
    <property type="entry name" value="AAA"/>
    <property type="match status" value="1"/>
</dbReference>
<evidence type="ECO:0000259" key="7">
    <source>
        <dbReference type="SMART" id="SM00382"/>
    </source>
</evidence>
<evidence type="ECO:0000256" key="3">
    <source>
        <dbReference type="ARBA" id="ARBA00022787"/>
    </source>
</evidence>
<dbReference type="InterPro" id="IPR051701">
    <property type="entry name" value="Mito_OM_Translocase_MSP1"/>
</dbReference>
<keyword evidence="5" id="KW-0496">Mitochondrion</keyword>
<feature type="region of interest" description="Disordered" evidence="6">
    <location>
        <begin position="953"/>
        <end position="1007"/>
    </location>
</feature>
<evidence type="ECO:0000256" key="6">
    <source>
        <dbReference type="SAM" id="MobiDB-lite"/>
    </source>
</evidence>
<feature type="region of interest" description="Disordered" evidence="6">
    <location>
        <begin position="1019"/>
        <end position="1091"/>
    </location>
</feature>
<feature type="compositionally biased region" description="Pro residues" evidence="6">
    <location>
        <begin position="57"/>
        <end position="70"/>
    </location>
</feature>
<dbReference type="PROSITE" id="PS00674">
    <property type="entry name" value="AAA"/>
    <property type="match status" value="1"/>
</dbReference>
<keyword evidence="3" id="KW-0472">Membrane</keyword>
<dbReference type="PANTHER" id="PTHR45644:SF56">
    <property type="entry name" value="AAA ATPASE, PUTATIVE (AFU_ORTHOLOGUE AFUA_2G12920)-RELATED"/>
    <property type="match status" value="1"/>
</dbReference>